<gene>
    <name evidence="2" type="ORF">EDD72_12142</name>
</gene>
<sequence length="73" mass="7848">MNIYVHQNIMIHQIRIQSIGNSSVFQIGSAGVIKPLSNIYNTGGFTGPIPSPRKPQIPLGPTPPSLNPDLKGE</sequence>
<comment type="caution">
    <text evidence="2">The sequence shown here is derived from an EMBL/GenBank/DDBJ whole genome shotgun (WGS) entry which is preliminary data.</text>
</comment>
<keyword evidence="3" id="KW-1185">Reference proteome</keyword>
<protein>
    <submittedName>
        <fullName evidence="2">Spore germination protein PB</fullName>
    </submittedName>
</protein>
<dbReference type="OrthoDB" id="2971631at2"/>
<dbReference type="RefSeq" id="WP_132770213.1">
    <property type="nucleotide sequence ID" value="NZ_SMAB01000021.1"/>
</dbReference>
<dbReference type="AlphaFoldDB" id="A0A4R3K911"/>
<reference evidence="2 3" key="1">
    <citation type="submission" date="2019-03" db="EMBL/GenBank/DDBJ databases">
        <title>Genomic Encyclopedia of Type Strains, Phase IV (KMG-IV): sequencing the most valuable type-strain genomes for metagenomic binning, comparative biology and taxonomic classification.</title>
        <authorList>
            <person name="Goeker M."/>
        </authorList>
    </citation>
    <scope>NUCLEOTIDE SEQUENCE [LARGE SCALE GENOMIC DNA]</scope>
    <source>
        <strain evidence="2 3">DSM 23802</strain>
    </source>
</reference>
<dbReference type="Proteomes" id="UP000295788">
    <property type="component" value="Unassembled WGS sequence"/>
</dbReference>
<dbReference type="Pfam" id="PF10803">
    <property type="entry name" value="GerPB"/>
    <property type="match status" value="1"/>
</dbReference>
<feature type="compositionally biased region" description="Pro residues" evidence="1">
    <location>
        <begin position="49"/>
        <end position="66"/>
    </location>
</feature>
<evidence type="ECO:0000313" key="2">
    <source>
        <dbReference type="EMBL" id="TCS79417.1"/>
    </source>
</evidence>
<proteinExistence type="predicted"/>
<name>A0A4R3K911_9BACI</name>
<dbReference type="InterPro" id="IPR024255">
    <property type="entry name" value="GerPB"/>
</dbReference>
<evidence type="ECO:0000313" key="3">
    <source>
        <dbReference type="Proteomes" id="UP000295788"/>
    </source>
</evidence>
<evidence type="ECO:0000256" key="1">
    <source>
        <dbReference type="SAM" id="MobiDB-lite"/>
    </source>
</evidence>
<dbReference type="EMBL" id="SMAB01000021">
    <property type="protein sequence ID" value="TCS79417.1"/>
    <property type="molecule type" value="Genomic_DNA"/>
</dbReference>
<organism evidence="2 3">
    <name type="scientific">Tepidibacillus fermentans</name>
    <dbReference type="NCBI Taxonomy" id="1281767"/>
    <lineage>
        <taxon>Bacteria</taxon>
        <taxon>Bacillati</taxon>
        <taxon>Bacillota</taxon>
        <taxon>Bacilli</taxon>
        <taxon>Bacillales</taxon>
        <taxon>Bacillaceae</taxon>
        <taxon>Tepidibacillus</taxon>
    </lineage>
</organism>
<accession>A0A4R3K911</accession>
<feature type="region of interest" description="Disordered" evidence="1">
    <location>
        <begin position="47"/>
        <end position="73"/>
    </location>
</feature>